<dbReference type="EMBL" id="DSKA01000009">
    <property type="protein sequence ID" value="HEE17940.1"/>
    <property type="molecule type" value="Genomic_DNA"/>
</dbReference>
<evidence type="ECO:0000313" key="3">
    <source>
        <dbReference type="EMBL" id="HFJ54207.1"/>
    </source>
</evidence>
<comment type="caution">
    <text evidence="3">The sequence shown here is derived from an EMBL/GenBank/DDBJ whole genome shotgun (WGS) entry which is preliminary data.</text>
</comment>
<reference evidence="3" key="1">
    <citation type="journal article" date="2020" name="mSystems">
        <title>Genome- and Community-Level Interaction Insights into Carbon Utilization and Element Cycling Functions of Hydrothermarchaeota in Hydrothermal Sediment.</title>
        <authorList>
            <person name="Zhou Z."/>
            <person name="Liu Y."/>
            <person name="Xu W."/>
            <person name="Pan J."/>
            <person name="Luo Z.H."/>
            <person name="Li M."/>
        </authorList>
    </citation>
    <scope>NUCLEOTIDE SEQUENCE [LARGE SCALE GENOMIC DNA]</scope>
    <source>
        <strain evidence="2">SpSt-236</strain>
        <strain evidence="1">SpSt-265</strain>
        <strain evidence="3">SpSt-465</strain>
    </source>
</reference>
<gene>
    <name evidence="2" type="ORF">ENP62_00090</name>
    <name evidence="1" type="ORF">ENP94_03830</name>
    <name evidence="3" type="ORF">ENS16_05915</name>
</gene>
<protein>
    <submittedName>
        <fullName evidence="3">Uncharacterized protein</fullName>
    </submittedName>
</protein>
<proteinExistence type="predicted"/>
<dbReference type="EMBL" id="DSTU01000007">
    <property type="protein sequence ID" value="HFJ54207.1"/>
    <property type="molecule type" value="Genomic_DNA"/>
</dbReference>
<evidence type="ECO:0000313" key="2">
    <source>
        <dbReference type="EMBL" id="HEE17940.1"/>
    </source>
</evidence>
<dbReference type="AlphaFoldDB" id="A0A7C3F2B9"/>
<name>A0A7C3F2B9_UNCW3</name>
<dbReference type="EMBL" id="DSLG01000004">
    <property type="protein sequence ID" value="HEA87123.1"/>
    <property type="molecule type" value="Genomic_DNA"/>
</dbReference>
<organism evidence="3">
    <name type="scientific">candidate division WOR-3 bacterium</name>
    <dbReference type="NCBI Taxonomy" id="2052148"/>
    <lineage>
        <taxon>Bacteria</taxon>
        <taxon>Bacteria division WOR-3</taxon>
    </lineage>
</organism>
<accession>A0A7C3F2B9</accession>
<sequence length="229" mass="25720">MKLLLITLSLAVPAGAILYHIDSPVPISLTHGEYYAGLRLWGEGGVLARFGVGLFDRLTMGMSYSANHIIGGSTPELSRPRPELFARVAIFREAGYVPDLTLGFESQGYDYCHNEEFTVREKGAYLAVGKTVEISRTYAELGINWWRGFNGFLVLNQLLPGNVELIAEYDPALNTLEPDRPWRGGWLNFGIAWTFQERVRLGLALRDLLGNNDATRRNRVFDLSINEHF</sequence>
<evidence type="ECO:0000313" key="1">
    <source>
        <dbReference type="EMBL" id="HEA87123.1"/>
    </source>
</evidence>